<reference evidence="1 2" key="1">
    <citation type="submission" date="2019-05" db="EMBL/GenBank/DDBJ databases">
        <title>Another draft genome of Portunus trituberculatus and its Hox gene families provides insights of decapod evolution.</title>
        <authorList>
            <person name="Jeong J.-H."/>
            <person name="Song I."/>
            <person name="Kim S."/>
            <person name="Choi T."/>
            <person name="Kim D."/>
            <person name="Ryu S."/>
            <person name="Kim W."/>
        </authorList>
    </citation>
    <scope>NUCLEOTIDE SEQUENCE [LARGE SCALE GENOMIC DNA]</scope>
    <source>
        <tissue evidence="1">Muscle</tissue>
    </source>
</reference>
<protein>
    <submittedName>
        <fullName evidence="1">Uncharacterized protein</fullName>
    </submittedName>
</protein>
<gene>
    <name evidence="1" type="ORF">E2C01_028674</name>
</gene>
<evidence type="ECO:0000313" key="1">
    <source>
        <dbReference type="EMBL" id="MPC35255.1"/>
    </source>
</evidence>
<dbReference type="Proteomes" id="UP000324222">
    <property type="component" value="Unassembled WGS sequence"/>
</dbReference>
<sequence length="81" mass="9038">MVVVAVIRDTQWIENAAAVKVLSSVATRWRGTTKVGRLSLALARELSCLLESYYCVWSTTHGSWVYLADVQESIRCGGYQN</sequence>
<name>A0A5B7EPC5_PORTR</name>
<comment type="caution">
    <text evidence="1">The sequence shown here is derived from an EMBL/GenBank/DDBJ whole genome shotgun (WGS) entry which is preliminary data.</text>
</comment>
<dbReference type="AlphaFoldDB" id="A0A5B7EPC5"/>
<accession>A0A5B7EPC5</accession>
<evidence type="ECO:0000313" key="2">
    <source>
        <dbReference type="Proteomes" id="UP000324222"/>
    </source>
</evidence>
<organism evidence="1 2">
    <name type="scientific">Portunus trituberculatus</name>
    <name type="common">Swimming crab</name>
    <name type="synonym">Neptunus trituberculatus</name>
    <dbReference type="NCBI Taxonomy" id="210409"/>
    <lineage>
        <taxon>Eukaryota</taxon>
        <taxon>Metazoa</taxon>
        <taxon>Ecdysozoa</taxon>
        <taxon>Arthropoda</taxon>
        <taxon>Crustacea</taxon>
        <taxon>Multicrustacea</taxon>
        <taxon>Malacostraca</taxon>
        <taxon>Eumalacostraca</taxon>
        <taxon>Eucarida</taxon>
        <taxon>Decapoda</taxon>
        <taxon>Pleocyemata</taxon>
        <taxon>Brachyura</taxon>
        <taxon>Eubrachyura</taxon>
        <taxon>Portunoidea</taxon>
        <taxon>Portunidae</taxon>
        <taxon>Portuninae</taxon>
        <taxon>Portunus</taxon>
    </lineage>
</organism>
<keyword evidence="2" id="KW-1185">Reference proteome</keyword>
<proteinExistence type="predicted"/>
<dbReference type="EMBL" id="VSRR010003231">
    <property type="protein sequence ID" value="MPC35255.1"/>
    <property type="molecule type" value="Genomic_DNA"/>
</dbReference>